<keyword evidence="3" id="KW-1185">Reference proteome</keyword>
<evidence type="ECO:0000313" key="3">
    <source>
        <dbReference type="Proteomes" id="UP000019678"/>
    </source>
</evidence>
<organism evidence="2 3">
    <name type="scientific">Chondromyces apiculatus DSM 436</name>
    <dbReference type="NCBI Taxonomy" id="1192034"/>
    <lineage>
        <taxon>Bacteria</taxon>
        <taxon>Pseudomonadati</taxon>
        <taxon>Myxococcota</taxon>
        <taxon>Polyangia</taxon>
        <taxon>Polyangiales</taxon>
        <taxon>Polyangiaceae</taxon>
        <taxon>Chondromyces</taxon>
    </lineage>
</organism>
<proteinExistence type="predicted"/>
<feature type="compositionally biased region" description="Polar residues" evidence="1">
    <location>
        <begin position="28"/>
        <end position="37"/>
    </location>
</feature>
<dbReference type="Proteomes" id="UP000019678">
    <property type="component" value="Unassembled WGS sequence"/>
</dbReference>
<comment type="caution">
    <text evidence="2">The sequence shown here is derived from an EMBL/GenBank/DDBJ whole genome shotgun (WGS) entry which is preliminary data.</text>
</comment>
<accession>A0A017SWA6</accession>
<name>A0A017SWA6_9BACT</name>
<feature type="region of interest" description="Disordered" evidence="1">
    <location>
        <begin position="1"/>
        <end position="52"/>
    </location>
</feature>
<sequence>MGWGAPSSGSGLGIVGDLPHLFPRGQGPSETSRTSSRGGPGTVGDLPHLFPR</sequence>
<gene>
    <name evidence="2" type="ORF">CAP_8917</name>
</gene>
<protein>
    <submittedName>
        <fullName evidence="2">Uncharacterized protein</fullName>
    </submittedName>
</protein>
<dbReference type="AlphaFoldDB" id="A0A017SWA6"/>
<reference evidence="2 3" key="1">
    <citation type="submission" date="2013-05" db="EMBL/GenBank/DDBJ databases">
        <title>Genome assembly of Chondromyces apiculatus DSM 436.</title>
        <authorList>
            <person name="Sharma G."/>
            <person name="Khatri I."/>
            <person name="Kaur C."/>
            <person name="Mayilraj S."/>
            <person name="Subramanian S."/>
        </authorList>
    </citation>
    <scope>NUCLEOTIDE SEQUENCE [LARGE SCALE GENOMIC DNA]</scope>
    <source>
        <strain evidence="2 3">DSM 436</strain>
    </source>
</reference>
<evidence type="ECO:0000313" key="2">
    <source>
        <dbReference type="EMBL" id="EYF00900.1"/>
    </source>
</evidence>
<evidence type="ECO:0000256" key="1">
    <source>
        <dbReference type="SAM" id="MobiDB-lite"/>
    </source>
</evidence>
<dbReference type="EMBL" id="ASRX01000095">
    <property type="protein sequence ID" value="EYF00900.1"/>
    <property type="molecule type" value="Genomic_DNA"/>
</dbReference>